<feature type="domain" description="Methyltransferase type 11" evidence="1">
    <location>
        <begin position="53"/>
        <end position="148"/>
    </location>
</feature>
<dbReference type="EMBL" id="SIHI01000001">
    <property type="protein sequence ID" value="TWT58151.1"/>
    <property type="molecule type" value="Genomic_DNA"/>
</dbReference>
<reference evidence="2 3" key="1">
    <citation type="submission" date="2019-02" db="EMBL/GenBank/DDBJ databases">
        <title>Deep-cultivation of Planctomycetes and their phenomic and genomic characterization uncovers novel biology.</title>
        <authorList>
            <person name="Wiegand S."/>
            <person name="Jogler M."/>
            <person name="Boedeker C."/>
            <person name="Pinto D."/>
            <person name="Vollmers J."/>
            <person name="Rivas-Marin E."/>
            <person name="Kohn T."/>
            <person name="Peeters S.H."/>
            <person name="Heuer A."/>
            <person name="Rast P."/>
            <person name="Oberbeckmann S."/>
            <person name="Bunk B."/>
            <person name="Jeske O."/>
            <person name="Meyerdierks A."/>
            <person name="Storesund J.E."/>
            <person name="Kallscheuer N."/>
            <person name="Luecker S."/>
            <person name="Lage O.M."/>
            <person name="Pohl T."/>
            <person name="Merkel B.J."/>
            <person name="Hornburger P."/>
            <person name="Mueller R.-W."/>
            <person name="Bruemmer F."/>
            <person name="Labrenz M."/>
            <person name="Spormann A.M."/>
            <person name="Op Den Camp H."/>
            <person name="Overmann J."/>
            <person name="Amann R."/>
            <person name="Jetten M.S.M."/>
            <person name="Mascher T."/>
            <person name="Medema M.H."/>
            <person name="Devos D.P."/>
            <person name="Kaster A.-K."/>
            <person name="Ovreas L."/>
            <person name="Rohde M."/>
            <person name="Galperin M.Y."/>
            <person name="Jogler C."/>
        </authorList>
    </citation>
    <scope>NUCLEOTIDE SEQUENCE [LARGE SCALE GENOMIC DNA]</scope>
    <source>
        <strain evidence="2 3">KOR42</strain>
    </source>
</reference>
<organism evidence="2 3">
    <name type="scientific">Thalassoglobus neptunius</name>
    <dbReference type="NCBI Taxonomy" id="1938619"/>
    <lineage>
        <taxon>Bacteria</taxon>
        <taxon>Pseudomonadati</taxon>
        <taxon>Planctomycetota</taxon>
        <taxon>Planctomycetia</taxon>
        <taxon>Planctomycetales</taxon>
        <taxon>Planctomycetaceae</taxon>
        <taxon>Thalassoglobus</taxon>
    </lineage>
</organism>
<dbReference type="InterPro" id="IPR029063">
    <property type="entry name" value="SAM-dependent_MTases_sf"/>
</dbReference>
<dbReference type="SUPFAM" id="SSF53335">
    <property type="entry name" value="S-adenosyl-L-methionine-dependent methyltransferases"/>
    <property type="match status" value="1"/>
</dbReference>
<dbReference type="Proteomes" id="UP000317243">
    <property type="component" value="Unassembled WGS sequence"/>
</dbReference>
<evidence type="ECO:0000313" key="3">
    <source>
        <dbReference type="Proteomes" id="UP000317243"/>
    </source>
</evidence>
<accession>A0A5C5X728</accession>
<comment type="caution">
    <text evidence="2">The sequence shown here is derived from an EMBL/GenBank/DDBJ whole genome shotgun (WGS) entry which is preliminary data.</text>
</comment>
<keyword evidence="3" id="KW-1185">Reference proteome</keyword>
<evidence type="ECO:0000259" key="1">
    <source>
        <dbReference type="Pfam" id="PF08241"/>
    </source>
</evidence>
<dbReference type="InterPro" id="IPR013216">
    <property type="entry name" value="Methyltransf_11"/>
</dbReference>
<gene>
    <name evidence="2" type="ORF">KOR42_15220</name>
</gene>
<dbReference type="AlphaFoldDB" id="A0A5C5X728"/>
<protein>
    <submittedName>
        <fullName evidence="2">Biotin biosynthesis protein BioC</fullName>
    </submittedName>
</protein>
<name>A0A5C5X728_9PLAN</name>
<dbReference type="PANTHER" id="PTHR42912">
    <property type="entry name" value="METHYLTRANSFERASE"/>
    <property type="match status" value="1"/>
</dbReference>
<sequence>MKEREANRRAWDRLARENSQFARTATDEECAQPLLALDRRGWLPGSVRGLDVLCLASGGGWQSILYAAAGANVTVVDLSPEMLNRDVIQAKARNLSVTTICASMDDLSALQDDSFDIVHHPVSTCYIRNLLGVYEEVGRVIRPGGLYISQHKQPTSLQIVERDHRNRYVVGVSYYHSGELPAVQDTAYREPGAVEYLHRWEDLVGGLCRAGFVIEDLSEPRRGNPQASPGDFRHRGMFVAPYVRIKARRQNPERQVADAPTLWTPES</sequence>
<dbReference type="Gene3D" id="3.40.50.150">
    <property type="entry name" value="Vaccinia Virus protein VP39"/>
    <property type="match status" value="1"/>
</dbReference>
<dbReference type="Pfam" id="PF08241">
    <property type="entry name" value="Methyltransf_11"/>
    <property type="match status" value="1"/>
</dbReference>
<dbReference type="RefSeq" id="WP_146508337.1">
    <property type="nucleotide sequence ID" value="NZ_SIHI01000001.1"/>
</dbReference>
<dbReference type="CDD" id="cd02440">
    <property type="entry name" value="AdoMet_MTases"/>
    <property type="match status" value="1"/>
</dbReference>
<dbReference type="GO" id="GO:0008757">
    <property type="term" value="F:S-adenosylmethionine-dependent methyltransferase activity"/>
    <property type="evidence" value="ECO:0007669"/>
    <property type="project" value="InterPro"/>
</dbReference>
<dbReference type="PANTHER" id="PTHR42912:SF45">
    <property type="entry name" value="23S RRNA (GUANINE(745)-N(1))-METHYLTRANSFERASE"/>
    <property type="match status" value="1"/>
</dbReference>
<dbReference type="OrthoDB" id="9772751at2"/>
<proteinExistence type="predicted"/>
<dbReference type="InterPro" id="IPR050508">
    <property type="entry name" value="Methyltransf_Superfamily"/>
</dbReference>
<evidence type="ECO:0000313" key="2">
    <source>
        <dbReference type="EMBL" id="TWT58151.1"/>
    </source>
</evidence>